<dbReference type="EMBL" id="BT122572">
    <property type="protein sequence ID" value="ADE75944.1"/>
    <property type="molecule type" value="mRNA"/>
</dbReference>
<organism evidence="2">
    <name type="scientific">Picea sitchensis</name>
    <name type="common">Sitka spruce</name>
    <name type="synonym">Pinus sitchensis</name>
    <dbReference type="NCBI Taxonomy" id="3332"/>
    <lineage>
        <taxon>Eukaryota</taxon>
        <taxon>Viridiplantae</taxon>
        <taxon>Streptophyta</taxon>
        <taxon>Embryophyta</taxon>
        <taxon>Tracheophyta</taxon>
        <taxon>Spermatophyta</taxon>
        <taxon>Pinopsida</taxon>
        <taxon>Pinidae</taxon>
        <taxon>Conifers I</taxon>
        <taxon>Pinales</taxon>
        <taxon>Pinaceae</taxon>
        <taxon>Picea</taxon>
    </lineage>
</organism>
<proteinExistence type="evidence at transcript level"/>
<evidence type="ECO:0000313" key="2">
    <source>
        <dbReference type="EMBL" id="ADE75944.1"/>
    </source>
</evidence>
<dbReference type="AlphaFoldDB" id="D5A8S5"/>
<feature type="compositionally biased region" description="Polar residues" evidence="1">
    <location>
        <begin position="15"/>
        <end position="30"/>
    </location>
</feature>
<feature type="compositionally biased region" description="Polar residues" evidence="1">
    <location>
        <begin position="93"/>
        <end position="112"/>
    </location>
</feature>
<feature type="region of interest" description="Disordered" evidence="1">
    <location>
        <begin position="1"/>
        <end position="44"/>
    </location>
</feature>
<protein>
    <submittedName>
        <fullName evidence="2">Uncharacterized protein</fullName>
    </submittedName>
</protein>
<reference evidence="2" key="1">
    <citation type="submission" date="2010-04" db="EMBL/GenBank/DDBJ databases">
        <authorList>
            <person name="Reid K.E."/>
            <person name="Liao N."/>
            <person name="Chan S."/>
            <person name="Docking R."/>
            <person name="Taylor G."/>
            <person name="Moore R."/>
            <person name="Mayo M."/>
            <person name="Munro S."/>
            <person name="King J."/>
            <person name="Yanchuk A."/>
            <person name="Holt R."/>
            <person name="Jones S."/>
            <person name="Marra M."/>
            <person name="Ritland C.E."/>
            <person name="Ritland K."/>
            <person name="Bohlmann J."/>
        </authorList>
    </citation>
    <scope>NUCLEOTIDE SEQUENCE</scope>
    <source>
        <tissue evidence="2">Buds collected with no treatment. Collection October 2007</tissue>
    </source>
</reference>
<accession>D5A8S5</accession>
<name>D5A8S5_PICSI</name>
<evidence type="ECO:0000256" key="1">
    <source>
        <dbReference type="SAM" id="MobiDB-lite"/>
    </source>
</evidence>
<sequence length="118" mass="12761">MVRQTAYSGQGGYGSNQHGNNPFESNSMLSSGLYDPFAMSNNVPAPPNVQMAAMAQQQQAMVLHQQPQQMMPLSPTMMAMPQSANPFGDPFETNYTQGVGSFTQSSHQNNPFGNPGFL</sequence>
<feature type="region of interest" description="Disordered" evidence="1">
    <location>
        <begin position="76"/>
        <end position="118"/>
    </location>
</feature>